<name>A0A1H4B7G3_9ACTO</name>
<evidence type="ECO:0000313" key="10">
    <source>
        <dbReference type="EMBL" id="SEA44049.1"/>
    </source>
</evidence>
<evidence type="ECO:0000256" key="2">
    <source>
        <dbReference type="ARBA" id="ARBA00022730"/>
    </source>
</evidence>
<evidence type="ECO:0000256" key="6">
    <source>
        <dbReference type="ARBA" id="ARBA00024775"/>
    </source>
</evidence>
<evidence type="ECO:0000256" key="9">
    <source>
        <dbReference type="RuleBase" id="RU000560"/>
    </source>
</evidence>
<dbReference type="AlphaFoldDB" id="A0A1H4B7G3"/>
<dbReference type="GO" id="GO:0006412">
    <property type="term" value="P:translation"/>
    <property type="evidence" value="ECO:0007669"/>
    <property type="project" value="InterPro"/>
</dbReference>
<keyword evidence="5 8" id="KW-0687">Ribonucleoprotein</keyword>
<keyword evidence="2 8" id="KW-0699">rRNA-binding</keyword>
<evidence type="ECO:0000256" key="4">
    <source>
        <dbReference type="ARBA" id="ARBA00022980"/>
    </source>
</evidence>
<dbReference type="Pfam" id="PF00453">
    <property type="entry name" value="Ribosomal_L20"/>
    <property type="match status" value="1"/>
</dbReference>
<dbReference type="Gene3D" id="6.10.160.10">
    <property type="match status" value="1"/>
</dbReference>
<dbReference type="PRINTS" id="PR00062">
    <property type="entry name" value="RIBOSOMALL20"/>
</dbReference>
<evidence type="ECO:0000256" key="7">
    <source>
        <dbReference type="ARBA" id="ARBA00035172"/>
    </source>
</evidence>
<dbReference type="InterPro" id="IPR049946">
    <property type="entry name" value="RIBOSOMAL_L20_CS"/>
</dbReference>
<dbReference type="GO" id="GO:1990904">
    <property type="term" value="C:ribonucleoprotein complex"/>
    <property type="evidence" value="ECO:0007669"/>
    <property type="project" value="UniProtKB-KW"/>
</dbReference>
<dbReference type="Proteomes" id="UP000199288">
    <property type="component" value="Unassembled WGS sequence"/>
</dbReference>
<dbReference type="NCBIfam" id="TIGR01032">
    <property type="entry name" value="rplT_bact"/>
    <property type="match status" value="1"/>
</dbReference>
<dbReference type="CDD" id="cd07026">
    <property type="entry name" value="Ribosomal_L20"/>
    <property type="match status" value="1"/>
</dbReference>
<reference evidence="11" key="1">
    <citation type="submission" date="2016-10" db="EMBL/GenBank/DDBJ databases">
        <authorList>
            <person name="Varghese N."/>
            <person name="Submissions S."/>
        </authorList>
    </citation>
    <scope>NUCLEOTIDE SEQUENCE [LARGE SCALE GENOMIC DNA]</scope>
    <source>
        <strain evidence="11">KPR-1</strain>
    </source>
</reference>
<organism evidence="10 11">
    <name type="scientific">Bowdeniella nasicola</name>
    <dbReference type="NCBI Taxonomy" id="208480"/>
    <lineage>
        <taxon>Bacteria</taxon>
        <taxon>Bacillati</taxon>
        <taxon>Actinomycetota</taxon>
        <taxon>Actinomycetes</taxon>
        <taxon>Actinomycetales</taxon>
        <taxon>Actinomycetaceae</taxon>
        <taxon>Bowdeniella</taxon>
    </lineage>
</organism>
<dbReference type="HAMAP" id="MF_00382">
    <property type="entry name" value="Ribosomal_bL20"/>
    <property type="match status" value="1"/>
</dbReference>
<comment type="similarity">
    <text evidence="1 8 9">Belongs to the bacterial ribosomal protein bL20 family.</text>
</comment>
<dbReference type="RefSeq" id="WP_092564691.1">
    <property type="nucleotide sequence ID" value="NZ_FNQV01000009.1"/>
</dbReference>
<evidence type="ECO:0000256" key="3">
    <source>
        <dbReference type="ARBA" id="ARBA00022884"/>
    </source>
</evidence>
<protein>
    <recommendedName>
        <fullName evidence="7 8">Large ribosomal subunit protein bL20</fullName>
    </recommendedName>
</protein>
<dbReference type="GO" id="GO:0000027">
    <property type="term" value="P:ribosomal large subunit assembly"/>
    <property type="evidence" value="ECO:0007669"/>
    <property type="project" value="UniProtKB-UniRule"/>
</dbReference>
<keyword evidence="3 8" id="KW-0694">RNA-binding</keyword>
<comment type="function">
    <text evidence="6 8 9">Binds directly to 23S ribosomal RNA and is necessary for the in vitro assembly process of the 50S ribosomal subunit. It is not involved in the protein synthesizing functions of that subunit.</text>
</comment>
<dbReference type="PANTHER" id="PTHR10986">
    <property type="entry name" value="39S RIBOSOMAL PROTEIN L20"/>
    <property type="match status" value="1"/>
</dbReference>
<dbReference type="PROSITE" id="PS00937">
    <property type="entry name" value="RIBOSOMAL_L20"/>
    <property type="match status" value="1"/>
</dbReference>
<keyword evidence="4 8" id="KW-0689">Ribosomal protein</keyword>
<dbReference type="SUPFAM" id="SSF74731">
    <property type="entry name" value="Ribosomal protein L20"/>
    <property type="match status" value="1"/>
</dbReference>
<accession>A0A1H4B7G3</accession>
<proteinExistence type="inferred from homology"/>
<dbReference type="InterPro" id="IPR035566">
    <property type="entry name" value="Ribosomal_protein_bL20_C"/>
</dbReference>
<evidence type="ECO:0000256" key="5">
    <source>
        <dbReference type="ARBA" id="ARBA00023274"/>
    </source>
</evidence>
<evidence type="ECO:0000313" key="11">
    <source>
        <dbReference type="Proteomes" id="UP000199288"/>
    </source>
</evidence>
<sequence>MARVKRAVNAHKKRRTTLERAKGYRGQRSRLYRKAKEQVTHSFVYSYRDRKAKKGDFRRLWIQRINAAARAEGMTYNRFMQGLRLAEIEVDRRMLAELAVNDPAAFKALVAAAKKALPEDVNAPKAS</sequence>
<evidence type="ECO:0000256" key="8">
    <source>
        <dbReference type="HAMAP-Rule" id="MF_00382"/>
    </source>
</evidence>
<dbReference type="InterPro" id="IPR005813">
    <property type="entry name" value="Ribosomal_bL20"/>
</dbReference>
<dbReference type="FunFam" id="1.10.1900.20:FF:000001">
    <property type="entry name" value="50S ribosomal protein L20"/>
    <property type="match status" value="1"/>
</dbReference>
<dbReference type="EMBL" id="FNQV01000009">
    <property type="protein sequence ID" value="SEA44049.1"/>
    <property type="molecule type" value="Genomic_DNA"/>
</dbReference>
<evidence type="ECO:0000256" key="1">
    <source>
        <dbReference type="ARBA" id="ARBA00007698"/>
    </source>
</evidence>
<dbReference type="Gene3D" id="1.10.1900.20">
    <property type="entry name" value="Ribosomal protein L20"/>
    <property type="match status" value="1"/>
</dbReference>
<dbReference type="GO" id="GO:0005840">
    <property type="term" value="C:ribosome"/>
    <property type="evidence" value="ECO:0007669"/>
    <property type="project" value="UniProtKB-KW"/>
</dbReference>
<dbReference type="OrthoDB" id="9808966at2"/>
<dbReference type="GO" id="GO:0003735">
    <property type="term" value="F:structural constituent of ribosome"/>
    <property type="evidence" value="ECO:0007669"/>
    <property type="project" value="InterPro"/>
</dbReference>
<dbReference type="GO" id="GO:0019843">
    <property type="term" value="F:rRNA binding"/>
    <property type="evidence" value="ECO:0007669"/>
    <property type="project" value="UniProtKB-UniRule"/>
</dbReference>
<gene>
    <name evidence="8" type="primary">rplT</name>
    <name evidence="10" type="ORF">SAMN02910418_01595</name>
</gene>
<keyword evidence="11" id="KW-1185">Reference proteome</keyword>